<dbReference type="AlphaFoldDB" id="A0AAV7TXA8"/>
<gene>
    <name evidence="2" type="ORF">NDU88_005449</name>
</gene>
<feature type="region of interest" description="Disordered" evidence="1">
    <location>
        <begin position="35"/>
        <end position="91"/>
    </location>
</feature>
<accession>A0AAV7TXA8</accession>
<evidence type="ECO:0000256" key="1">
    <source>
        <dbReference type="SAM" id="MobiDB-lite"/>
    </source>
</evidence>
<reference evidence="2" key="1">
    <citation type="journal article" date="2022" name="bioRxiv">
        <title>Sequencing and chromosome-scale assembly of the giantPleurodeles waltlgenome.</title>
        <authorList>
            <person name="Brown T."/>
            <person name="Elewa A."/>
            <person name="Iarovenko S."/>
            <person name="Subramanian E."/>
            <person name="Araus A.J."/>
            <person name="Petzold A."/>
            <person name="Susuki M."/>
            <person name="Suzuki K.-i.T."/>
            <person name="Hayashi T."/>
            <person name="Toyoda A."/>
            <person name="Oliveira C."/>
            <person name="Osipova E."/>
            <person name="Leigh N.D."/>
            <person name="Simon A."/>
            <person name="Yun M.H."/>
        </authorList>
    </citation>
    <scope>NUCLEOTIDE SEQUENCE</scope>
    <source>
        <strain evidence="2">20211129_DDA</strain>
        <tissue evidence="2">Liver</tissue>
    </source>
</reference>
<dbReference type="EMBL" id="JANPWB010000006">
    <property type="protein sequence ID" value="KAJ1180227.1"/>
    <property type="molecule type" value="Genomic_DNA"/>
</dbReference>
<evidence type="ECO:0000313" key="2">
    <source>
        <dbReference type="EMBL" id="KAJ1180227.1"/>
    </source>
</evidence>
<comment type="caution">
    <text evidence="2">The sequence shown here is derived from an EMBL/GenBank/DDBJ whole genome shotgun (WGS) entry which is preliminary data.</text>
</comment>
<name>A0AAV7TXA8_PLEWA</name>
<organism evidence="2 3">
    <name type="scientific">Pleurodeles waltl</name>
    <name type="common">Iberian ribbed newt</name>
    <dbReference type="NCBI Taxonomy" id="8319"/>
    <lineage>
        <taxon>Eukaryota</taxon>
        <taxon>Metazoa</taxon>
        <taxon>Chordata</taxon>
        <taxon>Craniata</taxon>
        <taxon>Vertebrata</taxon>
        <taxon>Euteleostomi</taxon>
        <taxon>Amphibia</taxon>
        <taxon>Batrachia</taxon>
        <taxon>Caudata</taxon>
        <taxon>Salamandroidea</taxon>
        <taxon>Salamandridae</taxon>
        <taxon>Pleurodelinae</taxon>
        <taxon>Pleurodeles</taxon>
    </lineage>
</organism>
<dbReference type="Proteomes" id="UP001066276">
    <property type="component" value="Chromosome 3_2"/>
</dbReference>
<evidence type="ECO:0000313" key="3">
    <source>
        <dbReference type="Proteomes" id="UP001066276"/>
    </source>
</evidence>
<proteinExistence type="predicted"/>
<feature type="compositionally biased region" description="Basic and acidic residues" evidence="1">
    <location>
        <begin position="79"/>
        <end position="91"/>
    </location>
</feature>
<keyword evidence="3" id="KW-1185">Reference proteome</keyword>
<protein>
    <submittedName>
        <fullName evidence="2">Uncharacterized protein</fullName>
    </submittedName>
</protein>
<sequence>MAAGADTPSSVAQRHRESLAAIVVLPEAQGDLCEKHCTPAGPVRRTRGERPSPPPETVELTGVKRARPGAIAPEEDEEVRPAGRDPRKGLERSLKQCEDKLLDVLGPLARIFDMVEQSYVKGTDLDINLLRAICFLGNANAGFIAERRRAIVLRISPKLGEMAKETSEETKGLLFGDGMIKALGKYVHTFTALDKAHS</sequence>